<keyword evidence="1" id="KW-0732">Signal</keyword>
<evidence type="ECO:0000256" key="1">
    <source>
        <dbReference type="SAM" id="SignalP"/>
    </source>
</evidence>
<feature type="chain" id="PRO_5047050470" evidence="1">
    <location>
        <begin position="24"/>
        <end position="104"/>
    </location>
</feature>
<reference evidence="2 3" key="1">
    <citation type="submission" date="2020-08" db="EMBL/GenBank/DDBJ databases">
        <title>Genomic Encyclopedia of Type Strains, Phase IV (KMG-IV): sequencing the most valuable type-strain genomes for metagenomic binning, comparative biology and taxonomic classification.</title>
        <authorList>
            <person name="Goeker M."/>
        </authorList>
    </citation>
    <scope>NUCLEOTIDE SEQUENCE [LARGE SCALE GENOMIC DNA]</scope>
    <source>
        <strain evidence="2 3">DSM 21431</strain>
    </source>
</reference>
<gene>
    <name evidence="2" type="ORF">GGR10_000499</name>
</gene>
<evidence type="ECO:0000313" key="2">
    <source>
        <dbReference type="EMBL" id="MBA9082658.1"/>
    </source>
</evidence>
<dbReference type="Proteomes" id="UP000548119">
    <property type="component" value="Unassembled WGS sequence"/>
</dbReference>
<sequence length="104" mass="11491">MKIKQKILLSLSMMVLMIGTAFAGPYHESGFIDWVRTDEKQCSLKLVYASNPNGYQLGGWECNDLYGKGILDLAKTALILDRPVVVTFIGNGQETKPIIGITLK</sequence>
<dbReference type="EMBL" id="JACJIR010000002">
    <property type="protein sequence ID" value="MBA9082658.1"/>
    <property type="molecule type" value="Genomic_DNA"/>
</dbReference>
<comment type="caution">
    <text evidence="2">The sequence shown here is derived from an EMBL/GenBank/DDBJ whole genome shotgun (WGS) entry which is preliminary data.</text>
</comment>
<proteinExistence type="predicted"/>
<organism evidence="2 3">
    <name type="scientific">Bartonella chomelii</name>
    <dbReference type="NCBI Taxonomy" id="236402"/>
    <lineage>
        <taxon>Bacteria</taxon>
        <taxon>Pseudomonadati</taxon>
        <taxon>Pseudomonadota</taxon>
        <taxon>Alphaproteobacteria</taxon>
        <taxon>Hyphomicrobiales</taxon>
        <taxon>Bartonellaceae</taxon>
        <taxon>Bartonella</taxon>
    </lineage>
</organism>
<protein>
    <submittedName>
        <fullName evidence="2">Uncharacterized protein</fullName>
    </submittedName>
</protein>
<feature type="signal peptide" evidence="1">
    <location>
        <begin position="1"/>
        <end position="23"/>
    </location>
</feature>
<dbReference type="RefSeq" id="WP_182479758.1">
    <property type="nucleotide sequence ID" value="NZ_CAWPNC010000002.1"/>
</dbReference>
<accession>A0ABR6E273</accession>
<name>A0ABR6E273_9HYPH</name>
<evidence type="ECO:0000313" key="3">
    <source>
        <dbReference type="Proteomes" id="UP000548119"/>
    </source>
</evidence>
<keyword evidence="3" id="KW-1185">Reference proteome</keyword>